<keyword evidence="8" id="KW-1185">Reference proteome</keyword>
<comment type="similarity">
    <text evidence="1">Belongs to the poly(ADP-ribose) glycohydrolase family.</text>
</comment>
<evidence type="ECO:0000313" key="7">
    <source>
        <dbReference type="EMBL" id="CAB3359259.1"/>
    </source>
</evidence>
<evidence type="ECO:0000259" key="6">
    <source>
        <dbReference type="Pfam" id="PF20811"/>
    </source>
</evidence>
<dbReference type="GO" id="GO:0005634">
    <property type="term" value="C:nucleus"/>
    <property type="evidence" value="ECO:0007669"/>
    <property type="project" value="TreeGrafter"/>
</dbReference>
<keyword evidence="3" id="KW-0378">Hydrolase</keyword>
<evidence type="ECO:0000256" key="3">
    <source>
        <dbReference type="ARBA" id="ARBA00022801"/>
    </source>
</evidence>
<feature type="domain" description="PARG catalytic Macro" evidence="5">
    <location>
        <begin position="717"/>
        <end position="759"/>
    </location>
</feature>
<sequence length="831" mass="91913">MALVMLPCDLPWWPQVQRLLGQLQPQDDGSSVPVEKLARVLTSIHALCNVGLDPDEPDTVDPEQFTKLSWFLEKECDEYEREEILSKSIPCMVKYALKLKELKPANGVHFSLQQQEDYVSMEKRLAASLLSHAFFSSFPKRSLKTHPTLLDFNFSHFFKHLHLPSQQAKFRSLMHYYALLSANEPQGSISASRRVLTSTKWLTVEDWLESDLPLCPVMVRHQPRPERVPEPSALVLAPCDSHVGLDVLGEGFSPECRLLIGQPETLVLLLFFEALEDNETLLLEGASRTARLNPAPPYFESIGMDTWPNQTSQLLSFADPEDFSDLPPRQYEEDNILRELNKLFLAFQPANNKQIPNSHSKCPAGSLASIHPTCKRLSPIGESFSSGTPPEIPSPANAPQKRFTFNNSNNNCSSKKLLEVERKGRFIALGSSGELLPVSRNDVLGLASAYRFTGPRHSLIGKQPSPAPMLAPKTKLSKKFSSSSSAHGDADSSDDEDEFHSAKESLDYSEDGNGAQIFGHELDTPQRRCSFAQRLREALKREAGALGFNSEQGNKDTEDLCSSSSSSEGEEDMSRSKPRRAGSFGFALQDEQDLGGEVTLPQRWLKKALSKESESVDDSNASQCDTDSELEQLYEHFSRWLDREGEEEAQDEAVRSFARGLLTRTLSDCGATSATAKSTGVTRSLSEAAGSTCNGRAPRRLAAHLASLLGDGKAGPRPVASGSWWRGCFTTDAQLKVVLQWLAASQTECSCLLFYTESVDSLAKLDTLCRVIVDRQWTVGELMSAVLRFAQGTLELSEDPANPMPEGEIPRALFNELIGAERSQVVVETEL</sequence>
<comment type="caution">
    <text evidence="7">The sequence shown here is derived from an EMBL/GenBank/DDBJ whole genome shotgun (WGS) entry which is preliminary data.</text>
</comment>
<evidence type="ECO:0000313" key="8">
    <source>
        <dbReference type="Proteomes" id="UP000494165"/>
    </source>
</evidence>
<name>A0A8S1BZ41_9INSE</name>
<evidence type="ECO:0000256" key="4">
    <source>
        <dbReference type="SAM" id="MobiDB-lite"/>
    </source>
</evidence>
<dbReference type="Pfam" id="PF05028">
    <property type="entry name" value="PARG_cat_C"/>
    <property type="match status" value="2"/>
</dbReference>
<dbReference type="GO" id="GO:0005737">
    <property type="term" value="C:cytoplasm"/>
    <property type="evidence" value="ECO:0007669"/>
    <property type="project" value="TreeGrafter"/>
</dbReference>
<dbReference type="InterPro" id="IPR046372">
    <property type="entry name" value="PARG_cat_C"/>
</dbReference>
<dbReference type="EC" id="3.2.1.143" evidence="2"/>
<dbReference type="GO" id="GO:0009225">
    <property type="term" value="P:nucleotide-sugar metabolic process"/>
    <property type="evidence" value="ECO:0007669"/>
    <property type="project" value="TreeGrafter"/>
</dbReference>
<feature type="region of interest" description="Disordered" evidence="4">
    <location>
        <begin position="546"/>
        <end position="580"/>
    </location>
</feature>
<evidence type="ECO:0000256" key="1">
    <source>
        <dbReference type="ARBA" id="ARBA00009545"/>
    </source>
</evidence>
<feature type="domain" description="PARG catalytic Macro" evidence="5">
    <location>
        <begin position="205"/>
        <end position="355"/>
    </location>
</feature>
<dbReference type="PANTHER" id="PTHR12837:SF14">
    <property type="entry name" value="POLY(ADP-RIBOSE) GLYCOHYDROLASE"/>
    <property type="match status" value="1"/>
</dbReference>
<dbReference type="GO" id="GO:1990966">
    <property type="term" value="P:ATP generation from poly-ADP-D-ribose"/>
    <property type="evidence" value="ECO:0007669"/>
    <property type="project" value="TreeGrafter"/>
</dbReference>
<dbReference type="Pfam" id="PF20811">
    <property type="entry name" value="PARG_cat_N"/>
    <property type="match status" value="1"/>
</dbReference>
<dbReference type="InterPro" id="IPR048362">
    <property type="entry name" value="PARG_helical"/>
</dbReference>
<dbReference type="InterPro" id="IPR007724">
    <property type="entry name" value="Poly_GlycHdrlase"/>
</dbReference>
<feature type="domain" description="PARG helical" evidence="6">
    <location>
        <begin position="77"/>
        <end position="193"/>
    </location>
</feature>
<evidence type="ECO:0000259" key="5">
    <source>
        <dbReference type="Pfam" id="PF05028"/>
    </source>
</evidence>
<dbReference type="EMBL" id="CADEPI010000001">
    <property type="protein sequence ID" value="CAB3359259.1"/>
    <property type="molecule type" value="Genomic_DNA"/>
</dbReference>
<evidence type="ECO:0000256" key="2">
    <source>
        <dbReference type="ARBA" id="ARBA00012255"/>
    </source>
</evidence>
<dbReference type="GO" id="GO:0006282">
    <property type="term" value="P:regulation of DNA repair"/>
    <property type="evidence" value="ECO:0007669"/>
    <property type="project" value="InterPro"/>
</dbReference>
<feature type="region of interest" description="Disordered" evidence="4">
    <location>
        <begin position="456"/>
        <end position="521"/>
    </location>
</feature>
<proteinExistence type="inferred from homology"/>
<accession>A0A8S1BZ41</accession>
<dbReference type="AlphaFoldDB" id="A0A8S1BZ41"/>
<dbReference type="GO" id="GO:0004649">
    <property type="term" value="F:poly(ADP-ribose) glycohydrolase activity"/>
    <property type="evidence" value="ECO:0007669"/>
    <property type="project" value="UniProtKB-EC"/>
</dbReference>
<protein>
    <recommendedName>
        <fullName evidence="2">poly(ADP-ribose) glycohydrolase</fullName>
        <ecNumber evidence="2">3.2.1.143</ecNumber>
    </recommendedName>
</protein>
<dbReference type="PANTHER" id="PTHR12837">
    <property type="entry name" value="POLY ADP-RIBOSE GLYCOHYDROLASE"/>
    <property type="match status" value="1"/>
</dbReference>
<gene>
    <name evidence="7" type="ORF">CLODIP_2_CD05186</name>
</gene>
<dbReference type="OrthoDB" id="6154436at2759"/>
<dbReference type="GO" id="GO:0005975">
    <property type="term" value="P:carbohydrate metabolic process"/>
    <property type="evidence" value="ECO:0007669"/>
    <property type="project" value="InterPro"/>
</dbReference>
<organism evidence="7 8">
    <name type="scientific">Cloeon dipterum</name>
    <dbReference type="NCBI Taxonomy" id="197152"/>
    <lineage>
        <taxon>Eukaryota</taxon>
        <taxon>Metazoa</taxon>
        <taxon>Ecdysozoa</taxon>
        <taxon>Arthropoda</taxon>
        <taxon>Hexapoda</taxon>
        <taxon>Insecta</taxon>
        <taxon>Pterygota</taxon>
        <taxon>Palaeoptera</taxon>
        <taxon>Ephemeroptera</taxon>
        <taxon>Pisciforma</taxon>
        <taxon>Baetidae</taxon>
        <taxon>Cloeon</taxon>
    </lineage>
</organism>
<dbReference type="Proteomes" id="UP000494165">
    <property type="component" value="Unassembled WGS sequence"/>
</dbReference>
<reference evidence="7 8" key="1">
    <citation type="submission" date="2020-04" db="EMBL/GenBank/DDBJ databases">
        <authorList>
            <person name="Alioto T."/>
            <person name="Alioto T."/>
            <person name="Gomez Garrido J."/>
        </authorList>
    </citation>
    <scope>NUCLEOTIDE SEQUENCE [LARGE SCALE GENOMIC DNA]</scope>
</reference>